<evidence type="ECO:0000313" key="2">
    <source>
        <dbReference type="Proteomes" id="UP000464787"/>
    </source>
</evidence>
<dbReference type="PANTHER" id="PTHR34846:SF11">
    <property type="entry name" value="4-CARBOXYMUCONOLACTONE DECARBOXYLASE FAMILY PROTEIN (AFU_ORTHOLOGUE AFUA_6G11590)"/>
    <property type="match status" value="1"/>
</dbReference>
<evidence type="ECO:0000313" key="1">
    <source>
        <dbReference type="EMBL" id="QHJ01428.1"/>
    </source>
</evidence>
<accession>A0A857JCR3</accession>
<keyword evidence="2" id="KW-1185">Reference proteome</keyword>
<dbReference type="SUPFAM" id="SSF69118">
    <property type="entry name" value="AhpD-like"/>
    <property type="match status" value="1"/>
</dbReference>
<dbReference type="PANTHER" id="PTHR34846">
    <property type="entry name" value="4-CARBOXYMUCONOLACTONE DECARBOXYLASE FAMILY PROTEIN (AFU_ORTHOLOGUE AFUA_6G11590)"/>
    <property type="match status" value="1"/>
</dbReference>
<proteinExistence type="predicted"/>
<protein>
    <submittedName>
        <fullName evidence="1">Carboxymuconolactone decarboxylase family protein</fullName>
    </submittedName>
</protein>
<dbReference type="KEGG" id="xyk:GT347_05920"/>
<name>A0A857JCR3_9BURK</name>
<dbReference type="EMBL" id="CP047650">
    <property type="protein sequence ID" value="QHJ01428.1"/>
    <property type="molecule type" value="Genomic_DNA"/>
</dbReference>
<gene>
    <name evidence="1" type="ORF">GT347_05920</name>
</gene>
<organism evidence="1 2">
    <name type="scientific">Xylophilus rhododendri</name>
    <dbReference type="NCBI Taxonomy" id="2697032"/>
    <lineage>
        <taxon>Bacteria</taxon>
        <taxon>Pseudomonadati</taxon>
        <taxon>Pseudomonadota</taxon>
        <taxon>Betaproteobacteria</taxon>
        <taxon>Burkholderiales</taxon>
        <taxon>Xylophilus</taxon>
    </lineage>
</organism>
<dbReference type="AlphaFoldDB" id="A0A857JCR3"/>
<sequence length="189" mass="20892">MPPIPVEAMTEAQKSAVAQLTQGAPAGAAPRSVGAGPWVPLLRSPEFLNRLQRAGAYLRYESALEPRISEFVILLTSRHWSNQYEWFAHEKLALKAGLKPEIAKAVAEGRRPTGMAADEEMIYDFIDELHRNRSVSDVNYQRVVQKFGERGVIDLVGLDGYYSTLAAILNVAQTPLPANTPQQIPTLPR</sequence>
<dbReference type="InterPro" id="IPR029032">
    <property type="entry name" value="AhpD-like"/>
</dbReference>
<dbReference type="Proteomes" id="UP000464787">
    <property type="component" value="Chromosome"/>
</dbReference>
<reference evidence="1 2" key="1">
    <citation type="submission" date="2020-01" db="EMBL/GenBank/DDBJ databases">
        <title>Genome sequencing of strain KACC 21265.</title>
        <authorList>
            <person name="Heo J."/>
            <person name="Kim S.-J."/>
            <person name="Kim J.-S."/>
            <person name="Hong S.-B."/>
            <person name="Kwon S.-W."/>
        </authorList>
    </citation>
    <scope>NUCLEOTIDE SEQUENCE [LARGE SCALE GENOMIC DNA]</scope>
    <source>
        <strain evidence="1 2">KACC 21265</strain>
    </source>
</reference>
<dbReference type="Gene3D" id="1.20.1290.10">
    <property type="entry name" value="AhpD-like"/>
    <property type="match status" value="1"/>
</dbReference>